<dbReference type="EMBL" id="JAUSYA010000001">
    <property type="protein sequence ID" value="MDQ0687288.1"/>
    <property type="molecule type" value="Genomic_DNA"/>
</dbReference>
<sequence length="417" mass="44626">MPKPAPPVSPTTPAVDDADAARARAAMVAHLHEAGHLPPGPVSEALLALPRQVLMPQAYVRRSAPDETPPRWDLLDWSAPEDRDELLHVLYSGDSVAIQHDREPLLGRARGTLSGGAMTSMSSVTGMTAGLLQELDLEPRQQVLDVGTGAAVTAAVACFLSGDAGVVTIDRDEHVTSAAATHLADLGYRPTVVTGDGKAGWPDRAPYDRVFVSFAVPRVPSALVEQLAPQGLSLATVGTSSPSWPGLAVITKTAQGRIEGELRAVEFGHRAGWGWDRLFLSAAFREEMATAEGVTVRGHRLPPPREARGFWLALDHLRPGLVCNFGAEHLQIGAPECGSWVRVSPDGDGTCSVTEFGPRGIWHEIEEIAAQWQAAGEPDAYRIEFSADGKQWAVAGSGRNELCWTLRDERPVKGDPQ</sequence>
<organism evidence="12 13">
    <name type="scientific">Streptomyces achromogenes</name>
    <dbReference type="NCBI Taxonomy" id="67255"/>
    <lineage>
        <taxon>Bacteria</taxon>
        <taxon>Bacillati</taxon>
        <taxon>Actinomycetota</taxon>
        <taxon>Actinomycetes</taxon>
        <taxon>Kitasatosporales</taxon>
        <taxon>Streptomycetaceae</taxon>
        <taxon>Streptomyces</taxon>
    </lineage>
</organism>
<comment type="subcellular location">
    <subcellularLocation>
        <location evidence="1">Cytoplasm</location>
    </subcellularLocation>
</comment>
<evidence type="ECO:0000256" key="8">
    <source>
        <dbReference type="ARBA" id="ARBA00022691"/>
    </source>
</evidence>
<dbReference type="EC" id="2.1.1.77" evidence="3"/>
<evidence type="ECO:0000313" key="13">
    <source>
        <dbReference type="Proteomes" id="UP001243364"/>
    </source>
</evidence>
<name>A0ABU0Q9E2_STRAH</name>
<comment type="caution">
    <text evidence="12">The sequence shown here is derived from an EMBL/GenBank/DDBJ whole genome shotgun (WGS) entry which is preliminary data.</text>
</comment>
<dbReference type="RefSeq" id="WP_107446614.1">
    <property type="nucleotide sequence ID" value="NZ_JAUSYA010000001.1"/>
</dbReference>
<evidence type="ECO:0000256" key="2">
    <source>
        <dbReference type="ARBA" id="ARBA00005369"/>
    </source>
</evidence>
<dbReference type="InterPro" id="IPR000682">
    <property type="entry name" value="PCMT"/>
</dbReference>
<dbReference type="Gene3D" id="3.40.50.150">
    <property type="entry name" value="Vaccinia Virus protein VP39"/>
    <property type="match status" value="1"/>
</dbReference>
<protein>
    <recommendedName>
        <fullName evidence="4">Protein-L-isoaspartate O-methyltransferase</fullName>
        <ecNumber evidence="3">2.1.1.77</ecNumber>
    </recommendedName>
    <alternativeName>
        <fullName evidence="11">L-isoaspartyl protein carboxyl methyltransferase</fullName>
    </alternativeName>
    <alternativeName>
        <fullName evidence="9">Protein L-isoaspartyl methyltransferase</fullName>
    </alternativeName>
    <alternativeName>
        <fullName evidence="10">Protein-beta-aspartate methyltransferase</fullName>
    </alternativeName>
</protein>
<evidence type="ECO:0000256" key="9">
    <source>
        <dbReference type="ARBA" id="ARBA00030757"/>
    </source>
</evidence>
<dbReference type="PANTHER" id="PTHR11579">
    <property type="entry name" value="PROTEIN-L-ISOASPARTATE O-METHYLTRANSFERASE"/>
    <property type="match status" value="1"/>
</dbReference>
<dbReference type="Pfam" id="PF01135">
    <property type="entry name" value="PCMT"/>
    <property type="match status" value="1"/>
</dbReference>
<evidence type="ECO:0000256" key="11">
    <source>
        <dbReference type="ARBA" id="ARBA00031350"/>
    </source>
</evidence>
<dbReference type="InterPro" id="IPR029063">
    <property type="entry name" value="SAM-dependent_MTases_sf"/>
</dbReference>
<dbReference type="SUPFAM" id="SSF53335">
    <property type="entry name" value="S-adenosyl-L-methionine-dependent methyltransferases"/>
    <property type="match status" value="1"/>
</dbReference>
<keyword evidence="5" id="KW-0963">Cytoplasm</keyword>
<evidence type="ECO:0000256" key="1">
    <source>
        <dbReference type="ARBA" id="ARBA00004496"/>
    </source>
</evidence>
<evidence type="ECO:0000256" key="5">
    <source>
        <dbReference type="ARBA" id="ARBA00022490"/>
    </source>
</evidence>
<dbReference type="GO" id="GO:0004719">
    <property type="term" value="F:protein-L-isoaspartate (D-aspartate) O-methyltransferase activity"/>
    <property type="evidence" value="ECO:0007669"/>
    <property type="project" value="UniProtKB-EC"/>
</dbReference>
<evidence type="ECO:0000256" key="6">
    <source>
        <dbReference type="ARBA" id="ARBA00022603"/>
    </source>
</evidence>
<gene>
    <name evidence="12" type="ORF">QFZ56_006251</name>
</gene>
<evidence type="ECO:0000256" key="7">
    <source>
        <dbReference type="ARBA" id="ARBA00022679"/>
    </source>
</evidence>
<keyword evidence="7 12" id="KW-0808">Transferase</keyword>
<keyword evidence="6 12" id="KW-0489">Methyltransferase</keyword>
<proteinExistence type="inferred from homology"/>
<evidence type="ECO:0000256" key="10">
    <source>
        <dbReference type="ARBA" id="ARBA00031323"/>
    </source>
</evidence>
<evidence type="ECO:0000256" key="4">
    <source>
        <dbReference type="ARBA" id="ARBA00013346"/>
    </source>
</evidence>
<comment type="similarity">
    <text evidence="2">Belongs to the methyltransferase superfamily. L-isoaspartyl/D-aspartyl protein methyltransferase family.</text>
</comment>
<dbReference type="Proteomes" id="UP001243364">
    <property type="component" value="Unassembled WGS sequence"/>
</dbReference>
<accession>A0ABU0Q9E2</accession>
<evidence type="ECO:0000313" key="12">
    <source>
        <dbReference type="EMBL" id="MDQ0687288.1"/>
    </source>
</evidence>
<dbReference type="PANTHER" id="PTHR11579:SF0">
    <property type="entry name" value="PROTEIN-L-ISOASPARTATE(D-ASPARTATE) O-METHYLTRANSFERASE"/>
    <property type="match status" value="1"/>
</dbReference>
<keyword evidence="13" id="KW-1185">Reference proteome</keyword>
<reference evidence="12 13" key="1">
    <citation type="submission" date="2023-07" db="EMBL/GenBank/DDBJ databases">
        <title>Comparative genomics of wheat-associated soil bacteria to identify genetic determinants of phenazine resistance.</title>
        <authorList>
            <person name="Mouncey N."/>
        </authorList>
    </citation>
    <scope>NUCLEOTIDE SEQUENCE [LARGE SCALE GENOMIC DNA]</scope>
    <source>
        <strain evidence="12 13">W4I19-2</strain>
    </source>
</reference>
<keyword evidence="8" id="KW-0949">S-adenosyl-L-methionine</keyword>
<evidence type="ECO:0000256" key="3">
    <source>
        <dbReference type="ARBA" id="ARBA00011890"/>
    </source>
</evidence>
<dbReference type="GO" id="GO:0032259">
    <property type="term" value="P:methylation"/>
    <property type="evidence" value="ECO:0007669"/>
    <property type="project" value="UniProtKB-KW"/>
</dbReference>